<gene>
    <name evidence="14" type="ORF">RCZ15_21790</name>
    <name evidence="15" type="ORF">RCZ16_05990</name>
</gene>
<keyword evidence="11" id="KW-0472">Membrane</keyword>
<evidence type="ECO:0000256" key="2">
    <source>
        <dbReference type="ARBA" id="ARBA00012438"/>
    </source>
</evidence>
<evidence type="ECO:0000256" key="8">
    <source>
        <dbReference type="ARBA" id="ARBA00023012"/>
    </source>
</evidence>
<keyword evidence="4" id="KW-0808">Transferase</keyword>
<keyword evidence="11" id="KW-0812">Transmembrane</keyword>
<keyword evidence="5" id="KW-0547">Nucleotide-binding</keyword>
<evidence type="ECO:0000259" key="13">
    <source>
        <dbReference type="PROSITE" id="PS50110"/>
    </source>
</evidence>
<dbReference type="FunFam" id="1.10.287.130:FF:000045">
    <property type="entry name" value="Two-component system sensor histidine kinase/response regulator"/>
    <property type="match status" value="1"/>
</dbReference>
<dbReference type="InterPro" id="IPR003594">
    <property type="entry name" value="HATPase_dom"/>
</dbReference>
<dbReference type="InterPro" id="IPR036890">
    <property type="entry name" value="HATPase_C_sf"/>
</dbReference>
<name>A0AAV5AVC0_9FLAO</name>
<sequence length="708" mass="80622">MNQEIKREIAFYPQTEVIIKSVKDDTQKQLADIEQLISEQVDLLIIAPNESKAFSQVVQKAQNQGIPVVLIDRKIETDDYTAYIGADNYQIGKEAGLYAASVLKGKGTIVEIRGWKGSTPDLERHLGFVDGLKNFPDIQILTQVQGDFLKEKAKEQMTDIFQKYNNIDLIFALNDRMALGAYQASLQFSGKKRFIIGVDALQNEGIKHILEGKQDASFLYPTGGDKVVELAMKILQKKPFSKENTLHTTVVDKSNVRVLQLQTEQIAEKQAKIDQINQSLNASLARYANQRTLFYIAIIAIALITLFFLIAVYAYRTKSRANKHLELKNLKIQHQADILKEQKEQLELISHQLEEATQAKLVFFTNISHEFKTPLSLILGPVESLLTDTKLTAQQRELLFLIQKNSHRLLHLISEVIEFRKLENGKMQMYFVKSDIKSFLEGINPLFSNWIKQKRVDFEFFSEENTLEMIFDKEKVEKIYFNLVANALKFVNSQGKIKIYIRKEKGNVYLSVFNTGSFIPEDKLTDVFDHFYKIDPSSEGTGIGLALTASLVAAHNGQISVRSSEKEGTTFELWLPLEQNELSSDFYESGYIQTQTKLLAQAPALTSLLSEETIFTSEPTKENDKPLVLIVEDNADMRKFVCHILHSDFNLIEANNGEEGFEKAKKYVPDLVISDVMMPKKDGFELCNLLKNNISTNHIPVVYLRHIR</sequence>
<dbReference type="InterPro" id="IPR005467">
    <property type="entry name" value="His_kinase_dom"/>
</dbReference>
<dbReference type="InterPro" id="IPR004358">
    <property type="entry name" value="Sig_transdc_His_kin-like_C"/>
</dbReference>
<keyword evidence="6 14" id="KW-0418">Kinase</keyword>
<dbReference type="EMBL" id="BQKB01000010">
    <property type="protein sequence ID" value="GJM52281.1"/>
    <property type="molecule type" value="Genomic_DNA"/>
</dbReference>
<keyword evidence="17" id="KW-1185">Reference proteome</keyword>
<dbReference type="Proteomes" id="UP001208692">
    <property type="component" value="Unassembled WGS sequence"/>
</dbReference>
<dbReference type="InterPro" id="IPR028082">
    <property type="entry name" value="Peripla_BP_I"/>
</dbReference>
<accession>A0AAV5AVC0</accession>
<dbReference type="GO" id="GO:0000155">
    <property type="term" value="F:phosphorelay sensor kinase activity"/>
    <property type="evidence" value="ECO:0007669"/>
    <property type="project" value="InterPro"/>
</dbReference>
<dbReference type="Pfam" id="PF00072">
    <property type="entry name" value="Response_reg"/>
    <property type="match status" value="1"/>
</dbReference>
<organism evidence="14 16">
    <name type="scientific">Capnocytophaga catalasegens</name>
    <dbReference type="NCBI Taxonomy" id="1004260"/>
    <lineage>
        <taxon>Bacteria</taxon>
        <taxon>Pseudomonadati</taxon>
        <taxon>Bacteroidota</taxon>
        <taxon>Flavobacteriia</taxon>
        <taxon>Flavobacteriales</taxon>
        <taxon>Flavobacteriaceae</taxon>
        <taxon>Capnocytophaga</taxon>
    </lineage>
</organism>
<dbReference type="FunFam" id="3.30.565.10:FF:000037">
    <property type="entry name" value="Hybrid sensor histidine kinase/response regulator"/>
    <property type="match status" value="1"/>
</dbReference>
<evidence type="ECO:0000256" key="5">
    <source>
        <dbReference type="ARBA" id="ARBA00022741"/>
    </source>
</evidence>
<dbReference type="CDD" id="cd00082">
    <property type="entry name" value="HisKA"/>
    <property type="match status" value="1"/>
</dbReference>
<feature type="domain" description="Histidine kinase" evidence="12">
    <location>
        <begin position="366"/>
        <end position="579"/>
    </location>
</feature>
<dbReference type="Gene3D" id="3.40.50.2300">
    <property type="match status" value="3"/>
</dbReference>
<dbReference type="SUPFAM" id="SSF47384">
    <property type="entry name" value="Homodimeric domain of signal transducing histidine kinase"/>
    <property type="match status" value="1"/>
</dbReference>
<dbReference type="CDD" id="cd06308">
    <property type="entry name" value="PBP1_sensor_kinase-like"/>
    <property type="match status" value="1"/>
</dbReference>
<dbReference type="Pfam" id="PF13407">
    <property type="entry name" value="Peripla_BP_4"/>
    <property type="match status" value="1"/>
</dbReference>
<evidence type="ECO:0000259" key="12">
    <source>
        <dbReference type="PROSITE" id="PS50109"/>
    </source>
</evidence>
<dbReference type="SUPFAM" id="SSF55874">
    <property type="entry name" value="ATPase domain of HSP90 chaperone/DNA topoisomerase II/histidine kinase"/>
    <property type="match status" value="1"/>
</dbReference>
<reference evidence="14 17" key="1">
    <citation type="submission" date="2021-11" db="EMBL/GenBank/DDBJ databases">
        <title>Draft genome sequence of Capnocytophaga sp. strain KC07075 isolated from cat oral cavity.</title>
        <authorList>
            <person name="Suzuki M."/>
            <person name="Imaoka K."/>
            <person name="Kimura M."/>
            <person name="Morikawa S."/>
            <person name="Maeda K."/>
        </authorList>
    </citation>
    <scope>NUCLEOTIDE SEQUENCE</scope>
    <source>
        <strain evidence="14">KC07075</strain>
        <strain evidence="15 17">KC07079</strain>
    </source>
</reference>
<dbReference type="SMART" id="SM00387">
    <property type="entry name" value="HATPase_c"/>
    <property type="match status" value="1"/>
</dbReference>
<feature type="coiled-coil region" evidence="10">
    <location>
        <begin position="322"/>
        <end position="359"/>
    </location>
</feature>
<dbReference type="InterPro" id="IPR001789">
    <property type="entry name" value="Sig_transdc_resp-reg_receiver"/>
</dbReference>
<dbReference type="SUPFAM" id="SSF52172">
    <property type="entry name" value="CheY-like"/>
    <property type="match status" value="1"/>
</dbReference>
<dbReference type="PRINTS" id="PR00344">
    <property type="entry name" value="BCTRLSENSOR"/>
</dbReference>
<dbReference type="Gene3D" id="3.30.565.10">
    <property type="entry name" value="Histidine kinase-like ATPase, C-terminal domain"/>
    <property type="match status" value="1"/>
</dbReference>
<feature type="transmembrane region" description="Helical" evidence="11">
    <location>
        <begin position="293"/>
        <end position="315"/>
    </location>
</feature>
<dbReference type="Gene3D" id="1.10.287.130">
    <property type="match status" value="1"/>
</dbReference>
<comment type="caution">
    <text evidence="14">The sequence shown here is derived from an EMBL/GenBank/DDBJ whole genome shotgun (WGS) entry which is preliminary data.</text>
</comment>
<dbReference type="Pfam" id="PF00512">
    <property type="entry name" value="HisKA"/>
    <property type="match status" value="1"/>
</dbReference>
<dbReference type="Gene3D" id="6.10.250.850">
    <property type="match status" value="1"/>
</dbReference>
<dbReference type="EMBL" id="BQKA01000043">
    <property type="protein sequence ID" value="GJM51206.1"/>
    <property type="molecule type" value="Genomic_DNA"/>
</dbReference>
<dbReference type="InterPro" id="IPR036097">
    <property type="entry name" value="HisK_dim/P_sf"/>
</dbReference>
<dbReference type="PROSITE" id="PS50109">
    <property type="entry name" value="HIS_KIN"/>
    <property type="match status" value="1"/>
</dbReference>
<dbReference type="PANTHER" id="PTHR43547">
    <property type="entry name" value="TWO-COMPONENT HISTIDINE KINASE"/>
    <property type="match status" value="1"/>
</dbReference>
<keyword evidence="10" id="KW-0175">Coiled coil</keyword>
<evidence type="ECO:0000256" key="9">
    <source>
        <dbReference type="PROSITE-ProRule" id="PRU00169"/>
    </source>
</evidence>
<feature type="modified residue" description="4-aspartylphosphate" evidence="9">
    <location>
        <position position="675"/>
    </location>
</feature>
<evidence type="ECO:0000313" key="16">
    <source>
        <dbReference type="Proteomes" id="UP001207736"/>
    </source>
</evidence>
<evidence type="ECO:0000256" key="7">
    <source>
        <dbReference type="ARBA" id="ARBA00022840"/>
    </source>
</evidence>
<dbReference type="SMART" id="SM00388">
    <property type="entry name" value="HisKA"/>
    <property type="match status" value="1"/>
</dbReference>
<dbReference type="AlphaFoldDB" id="A0AAV5AVC0"/>
<evidence type="ECO:0000256" key="4">
    <source>
        <dbReference type="ARBA" id="ARBA00022679"/>
    </source>
</evidence>
<dbReference type="InterPro" id="IPR025997">
    <property type="entry name" value="SBP_2_dom"/>
</dbReference>
<evidence type="ECO:0000256" key="10">
    <source>
        <dbReference type="SAM" id="Coils"/>
    </source>
</evidence>
<evidence type="ECO:0000313" key="17">
    <source>
        <dbReference type="Proteomes" id="UP001208692"/>
    </source>
</evidence>
<dbReference type="EC" id="2.7.13.3" evidence="2"/>
<dbReference type="Pfam" id="PF02518">
    <property type="entry name" value="HATPase_c"/>
    <property type="match status" value="1"/>
</dbReference>
<keyword evidence="8" id="KW-0902">Two-component regulatory system</keyword>
<keyword evidence="7" id="KW-0067">ATP-binding</keyword>
<dbReference type="SUPFAM" id="SSF53822">
    <property type="entry name" value="Periplasmic binding protein-like I"/>
    <property type="match status" value="1"/>
</dbReference>
<evidence type="ECO:0000256" key="6">
    <source>
        <dbReference type="ARBA" id="ARBA00022777"/>
    </source>
</evidence>
<proteinExistence type="predicted"/>
<dbReference type="PROSITE" id="PS50110">
    <property type="entry name" value="RESPONSE_REGULATORY"/>
    <property type="match status" value="1"/>
</dbReference>
<dbReference type="InterPro" id="IPR011006">
    <property type="entry name" value="CheY-like_superfamily"/>
</dbReference>
<dbReference type="Proteomes" id="UP001207736">
    <property type="component" value="Unassembled WGS sequence"/>
</dbReference>
<evidence type="ECO:0000313" key="14">
    <source>
        <dbReference type="EMBL" id="GJM51206.1"/>
    </source>
</evidence>
<protein>
    <recommendedName>
        <fullName evidence="2">histidine kinase</fullName>
        <ecNumber evidence="2">2.7.13.3</ecNumber>
    </recommendedName>
</protein>
<dbReference type="PANTHER" id="PTHR43547:SF2">
    <property type="entry name" value="HYBRID SIGNAL TRANSDUCTION HISTIDINE KINASE C"/>
    <property type="match status" value="1"/>
</dbReference>
<evidence type="ECO:0000256" key="11">
    <source>
        <dbReference type="SAM" id="Phobius"/>
    </source>
</evidence>
<evidence type="ECO:0000256" key="1">
    <source>
        <dbReference type="ARBA" id="ARBA00000085"/>
    </source>
</evidence>
<keyword evidence="3 9" id="KW-0597">Phosphoprotein</keyword>
<dbReference type="GO" id="GO:0005524">
    <property type="term" value="F:ATP binding"/>
    <property type="evidence" value="ECO:0007669"/>
    <property type="project" value="UniProtKB-KW"/>
</dbReference>
<evidence type="ECO:0000313" key="15">
    <source>
        <dbReference type="EMBL" id="GJM52281.1"/>
    </source>
</evidence>
<feature type="domain" description="Response regulatory" evidence="13">
    <location>
        <begin position="627"/>
        <end position="708"/>
    </location>
</feature>
<evidence type="ECO:0000256" key="3">
    <source>
        <dbReference type="ARBA" id="ARBA00022553"/>
    </source>
</evidence>
<dbReference type="InterPro" id="IPR003661">
    <property type="entry name" value="HisK_dim/P_dom"/>
</dbReference>
<keyword evidence="11" id="KW-1133">Transmembrane helix</keyword>
<comment type="catalytic activity">
    <reaction evidence="1">
        <text>ATP + protein L-histidine = ADP + protein N-phospho-L-histidine.</text>
        <dbReference type="EC" id="2.7.13.3"/>
    </reaction>
</comment>